<feature type="region of interest" description="Disordered" evidence="2">
    <location>
        <begin position="182"/>
        <end position="231"/>
    </location>
</feature>
<dbReference type="STRING" id="312017.Q23FR2"/>
<evidence type="ECO:0000313" key="4">
    <source>
        <dbReference type="EMBL" id="EAR95548.1"/>
    </source>
</evidence>
<dbReference type="KEGG" id="tet:TTHERM_00079530"/>
<dbReference type="RefSeq" id="XP_001015793.1">
    <property type="nucleotide sequence ID" value="XM_001015793.3"/>
</dbReference>
<dbReference type="AlphaFoldDB" id="Q23FR2"/>
<dbReference type="Gene3D" id="1.10.472.10">
    <property type="entry name" value="Cyclin-like"/>
    <property type="match status" value="2"/>
</dbReference>
<dbReference type="eggNOG" id="KOG0654">
    <property type="taxonomic scope" value="Eukaryota"/>
</dbReference>
<feature type="compositionally biased region" description="Basic and acidic residues" evidence="2">
    <location>
        <begin position="182"/>
        <end position="196"/>
    </location>
</feature>
<name>Q23FR2_TETTS</name>
<dbReference type="SMART" id="SM00385">
    <property type="entry name" value="CYCLIN"/>
    <property type="match status" value="1"/>
</dbReference>
<proteinExistence type="inferred from homology"/>
<evidence type="ECO:0000256" key="1">
    <source>
        <dbReference type="RuleBase" id="RU000383"/>
    </source>
</evidence>
<evidence type="ECO:0000256" key="2">
    <source>
        <dbReference type="SAM" id="MobiDB-lite"/>
    </source>
</evidence>
<sequence>MYISGKSVICENLFSSNYSNVTNSNFSNPPLAKQEPISQNLVQKMQSNPNKQNLQQGSTFEKHTQQNYALKSCSSQFGNKQLGILKQIDQNVSRDTQQSSLDRLDTARHYDRVIQRNAVVNQKSEFYEHKPNQVANQMNEESNLLSQLASHCFAALKNQKKREKKQKQDLINYNRFNIHKREFNAKASRESSKENFKGAPSNHVRSNLSRKQRSESSNSQKNQSLGRSNKKITVGILMQQNGSLQKNGNDQNSMNKMQQQENIHTKQIRNTLKEITNIKVRHTKNSSQDIRNNQHIQFKKVMSQQETQKISSPQKEENLISQERLENPLIKEPFIALQTISPRVFTNEYFCSLVKQQLNLTKPLARHQITDPIRQKMIDWMIEVVVFVFTKPNISAFFKTINLMDLFLKKSQKKFQDSDIHLIGVCCLIISNHFEQRVEVGLNHFCREIAHQAFEKKDIINMKMHILQTIDYDLNFSTVADFNNQYIAFLKKYQKLGNQFLQQLTELSYYYILQSHYFQEQLSYQPRIISLASIFVALEFLINNSKDTIQVIDTQLSSIQKALLGEFSYEMDPLMTSLAFCIKNVKMIHQNFEQINPKLFNYRDKFQKFILN</sequence>
<evidence type="ECO:0000313" key="5">
    <source>
        <dbReference type="Proteomes" id="UP000009168"/>
    </source>
</evidence>
<evidence type="ECO:0000259" key="3">
    <source>
        <dbReference type="SMART" id="SM00385"/>
    </source>
</evidence>
<dbReference type="InterPro" id="IPR036915">
    <property type="entry name" value="Cyclin-like_sf"/>
</dbReference>
<reference evidence="5" key="1">
    <citation type="journal article" date="2006" name="PLoS Biol.">
        <title>Macronuclear genome sequence of the ciliate Tetrahymena thermophila, a model eukaryote.</title>
        <authorList>
            <person name="Eisen J.A."/>
            <person name="Coyne R.S."/>
            <person name="Wu M."/>
            <person name="Wu D."/>
            <person name="Thiagarajan M."/>
            <person name="Wortman J.R."/>
            <person name="Badger J.H."/>
            <person name="Ren Q."/>
            <person name="Amedeo P."/>
            <person name="Jones K.M."/>
            <person name="Tallon L.J."/>
            <person name="Delcher A.L."/>
            <person name="Salzberg S.L."/>
            <person name="Silva J.C."/>
            <person name="Haas B.J."/>
            <person name="Majoros W.H."/>
            <person name="Farzad M."/>
            <person name="Carlton J.M."/>
            <person name="Smith R.K. Jr."/>
            <person name="Garg J."/>
            <person name="Pearlman R.E."/>
            <person name="Karrer K.M."/>
            <person name="Sun L."/>
            <person name="Manning G."/>
            <person name="Elde N.C."/>
            <person name="Turkewitz A.P."/>
            <person name="Asai D.J."/>
            <person name="Wilkes D.E."/>
            <person name="Wang Y."/>
            <person name="Cai H."/>
            <person name="Collins K."/>
            <person name="Stewart B.A."/>
            <person name="Lee S.R."/>
            <person name="Wilamowska K."/>
            <person name="Weinberg Z."/>
            <person name="Ruzzo W.L."/>
            <person name="Wloga D."/>
            <person name="Gaertig J."/>
            <person name="Frankel J."/>
            <person name="Tsao C.-C."/>
            <person name="Gorovsky M.A."/>
            <person name="Keeling P.J."/>
            <person name="Waller R.F."/>
            <person name="Patron N.J."/>
            <person name="Cherry J.M."/>
            <person name="Stover N.A."/>
            <person name="Krieger C.J."/>
            <person name="del Toro C."/>
            <person name="Ryder H.F."/>
            <person name="Williamson S.C."/>
            <person name="Barbeau R.A."/>
            <person name="Hamilton E.P."/>
            <person name="Orias E."/>
        </authorList>
    </citation>
    <scope>NUCLEOTIDE SEQUENCE [LARGE SCALE GENOMIC DNA]</scope>
    <source>
        <strain evidence="5">SB210</strain>
    </source>
</reference>
<feature type="domain" description="Cyclin-like" evidence="3">
    <location>
        <begin position="379"/>
        <end position="468"/>
    </location>
</feature>
<keyword evidence="5" id="KW-1185">Reference proteome</keyword>
<dbReference type="SUPFAM" id="SSF47954">
    <property type="entry name" value="Cyclin-like"/>
    <property type="match status" value="1"/>
</dbReference>
<dbReference type="EMBL" id="GG662704">
    <property type="protein sequence ID" value="EAR95548.1"/>
    <property type="molecule type" value="Genomic_DNA"/>
</dbReference>
<organism evidence="4 5">
    <name type="scientific">Tetrahymena thermophila (strain SB210)</name>
    <dbReference type="NCBI Taxonomy" id="312017"/>
    <lineage>
        <taxon>Eukaryota</taxon>
        <taxon>Sar</taxon>
        <taxon>Alveolata</taxon>
        <taxon>Ciliophora</taxon>
        <taxon>Intramacronucleata</taxon>
        <taxon>Oligohymenophorea</taxon>
        <taxon>Hymenostomatida</taxon>
        <taxon>Tetrahymenina</taxon>
        <taxon>Tetrahymenidae</taxon>
        <taxon>Tetrahymena</taxon>
    </lineage>
</organism>
<dbReference type="HOGENOM" id="CLU_446578_0_0_1"/>
<dbReference type="PANTHER" id="PTHR10177">
    <property type="entry name" value="CYCLINS"/>
    <property type="match status" value="1"/>
</dbReference>
<protein>
    <submittedName>
        <fullName evidence="4">Amine-terminal domain cyclin</fullName>
    </submittedName>
</protein>
<dbReference type="InterPro" id="IPR039361">
    <property type="entry name" value="Cyclin"/>
</dbReference>
<feature type="compositionally biased region" description="Polar residues" evidence="2">
    <location>
        <begin position="203"/>
        <end position="227"/>
    </location>
</feature>
<dbReference type="InterPro" id="IPR006671">
    <property type="entry name" value="Cyclin_N"/>
</dbReference>
<dbReference type="OMA" id="WDIYAED"/>
<accession>Q23FR2</accession>
<dbReference type="Pfam" id="PF00134">
    <property type="entry name" value="Cyclin_N"/>
    <property type="match status" value="1"/>
</dbReference>
<dbReference type="GeneID" id="7831246"/>
<dbReference type="InParanoid" id="Q23FR2"/>
<dbReference type="Proteomes" id="UP000009168">
    <property type="component" value="Unassembled WGS sequence"/>
</dbReference>
<keyword evidence="1" id="KW-0195">Cyclin</keyword>
<gene>
    <name evidence="4" type="ORF">TTHERM_00079530</name>
</gene>
<dbReference type="InterPro" id="IPR013763">
    <property type="entry name" value="Cyclin-like_dom"/>
</dbReference>
<comment type="similarity">
    <text evidence="1">Belongs to the cyclin family.</text>
</comment>